<feature type="non-terminal residue" evidence="2">
    <location>
        <position position="1"/>
    </location>
</feature>
<sequence>IVLAVGSEFCETVNIDVDPNLASTSVSASSSKRQSSDVEYEPTPKKSKGTMKIGSRAVQNLDIRSLLLEDNERGPPVLQYFNTFKTFTKTHRDVLTAIVVTAARAVKEDLKNDDFSILSDKIADAFPGESPFTYYLAPYAEGKSQSISKGKLPVRYRNVLKREKELAGKSSSAVRQPRSQNNKNPYDNVTCVVISKEMNDAFLWLETNSLFDDWPLIKSKWRLSAPLRLQQLFKDETDSIANYLNKWPLELDFDCIYPDKGLNLITNWNVFVETIIQLASKSLTDPVAKDCLALANTVTHWSKGVLALNILPALCPPTTLVKGVKGTEKRRLLLSNSRAGLLLHVA</sequence>
<evidence type="ECO:0000313" key="2">
    <source>
        <dbReference type="EMBL" id="KAK3910029.1"/>
    </source>
</evidence>
<name>A0AAE1GVQ5_9NEOP</name>
<reference evidence="2" key="1">
    <citation type="submission" date="2021-07" db="EMBL/GenBank/DDBJ databases">
        <authorList>
            <person name="Catto M.A."/>
            <person name="Jacobson A."/>
            <person name="Kennedy G."/>
            <person name="Labadie P."/>
            <person name="Hunt B.G."/>
            <person name="Srinivasan R."/>
        </authorList>
    </citation>
    <scope>NUCLEOTIDE SEQUENCE</scope>
    <source>
        <strain evidence="2">PL_HMW_Pooled</strain>
        <tissue evidence="2">Head</tissue>
    </source>
</reference>
<evidence type="ECO:0000256" key="1">
    <source>
        <dbReference type="SAM" id="MobiDB-lite"/>
    </source>
</evidence>
<reference evidence="2" key="2">
    <citation type="journal article" date="2023" name="BMC Genomics">
        <title>Pest status, molecular evolution, and epigenetic factors derived from the genome assembly of Frankliniella fusca, a thysanopteran phytovirus vector.</title>
        <authorList>
            <person name="Catto M.A."/>
            <person name="Labadie P.E."/>
            <person name="Jacobson A.L."/>
            <person name="Kennedy G.G."/>
            <person name="Srinivasan R."/>
            <person name="Hunt B.G."/>
        </authorList>
    </citation>
    <scope>NUCLEOTIDE SEQUENCE</scope>
    <source>
        <strain evidence="2">PL_HMW_Pooled</strain>
    </source>
</reference>
<feature type="compositionally biased region" description="Low complexity" evidence="1">
    <location>
        <begin position="23"/>
        <end position="33"/>
    </location>
</feature>
<organism evidence="2 3">
    <name type="scientific">Frankliniella fusca</name>
    <dbReference type="NCBI Taxonomy" id="407009"/>
    <lineage>
        <taxon>Eukaryota</taxon>
        <taxon>Metazoa</taxon>
        <taxon>Ecdysozoa</taxon>
        <taxon>Arthropoda</taxon>
        <taxon>Hexapoda</taxon>
        <taxon>Insecta</taxon>
        <taxon>Pterygota</taxon>
        <taxon>Neoptera</taxon>
        <taxon>Paraneoptera</taxon>
        <taxon>Thysanoptera</taxon>
        <taxon>Terebrantia</taxon>
        <taxon>Thripoidea</taxon>
        <taxon>Thripidae</taxon>
        <taxon>Frankliniella</taxon>
    </lineage>
</organism>
<proteinExistence type="predicted"/>
<keyword evidence="3" id="KW-1185">Reference proteome</keyword>
<evidence type="ECO:0000313" key="3">
    <source>
        <dbReference type="Proteomes" id="UP001219518"/>
    </source>
</evidence>
<gene>
    <name evidence="2" type="ORF">KUF71_020038</name>
</gene>
<dbReference type="AlphaFoldDB" id="A0AAE1GVQ5"/>
<protein>
    <submittedName>
        <fullName evidence="2">tRNA pseudouridine synthase B</fullName>
    </submittedName>
</protein>
<comment type="caution">
    <text evidence="2">The sequence shown here is derived from an EMBL/GenBank/DDBJ whole genome shotgun (WGS) entry which is preliminary data.</text>
</comment>
<feature type="non-terminal residue" evidence="2">
    <location>
        <position position="346"/>
    </location>
</feature>
<feature type="region of interest" description="Disordered" evidence="1">
    <location>
        <begin position="23"/>
        <end position="51"/>
    </location>
</feature>
<dbReference type="Proteomes" id="UP001219518">
    <property type="component" value="Unassembled WGS sequence"/>
</dbReference>
<dbReference type="EMBL" id="JAHWGI010000142">
    <property type="protein sequence ID" value="KAK3910029.1"/>
    <property type="molecule type" value="Genomic_DNA"/>
</dbReference>
<accession>A0AAE1GVQ5</accession>